<dbReference type="NCBIfam" id="TIGR01845">
    <property type="entry name" value="outer_NodT"/>
    <property type="match status" value="1"/>
</dbReference>
<dbReference type="RefSeq" id="WP_124330686.1">
    <property type="nucleotide sequence ID" value="NZ_BEXT01000001.1"/>
</dbReference>
<organism evidence="4 5">
    <name type="scientific">Desulfonema ishimotonii</name>
    <dbReference type="NCBI Taxonomy" id="45657"/>
    <lineage>
        <taxon>Bacteria</taxon>
        <taxon>Pseudomonadati</taxon>
        <taxon>Thermodesulfobacteriota</taxon>
        <taxon>Desulfobacteria</taxon>
        <taxon>Desulfobacterales</taxon>
        <taxon>Desulfococcaceae</taxon>
        <taxon>Desulfonema</taxon>
    </lineage>
</organism>
<evidence type="ECO:0000256" key="3">
    <source>
        <dbReference type="SAM" id="MobiDB-lite"/>
    </source>
</evidence>
<keyword evidence="2" id="KW-0472">Membrane</keyword>
<evidence type="ECO:0000256" key="2">
    <source>
        <dbReference type="RuleBase" id="RU362097"/>
    </source>
</evidence>
<dbReference type="InterPro" id="IPR010131">
    <property type="entry name" value="MdtP/NodT-like"/>
</dbReference>
<accession>A0A401G318</accession>
<gene>
    <name evidence="4" type="ORF">DENIS_4636</name>
</gene>
<evidence type="ECO:0000313" key="5">
    <source>
        <dbReference type="Proteomes" id="UP000288096"/>
    </source>
</evidence>
<feature type="region of interest" description="Disordered" evidence="3">
    <location>
        <begin position="115"/>
        <end position="144"/>
    </location>
</feature>
<keyword evidence="2" id="KW-0449">Lipoprotein</keyword>
<dbReference type="Gene3D" id="1.20.1600.10">
    <property type="entry name" value="Outer membrane efflux proteins (OEP)"/>
    <property type="match status" value="1"/>
</dbReference>
<dbReference type="Proteomes" id="UP000288096">
    <property type="component" value="Unassembled WGS sequence"/>
</dbReference>
<dbReference type="AlphaFoldDB" id="A0A401G318"/>
<proteinExistence type="inferred from homology"/>
<dbReference type="OrthoDB" id="9783163at2"/>
<dbReference type="EMBL" id="BEXT01000001">
    <property type="protein sequence ID" value="GBC63638.1"/>
    <property type="molecule type" value="Genomic_DNA"/>
</dbReference>
<sequence>MMRKDLKISTHHSRKVGNRTGRLCLALFLMIGLLQGCTLVGPSYRTPETQMPDIWQQELARGLDKGEADLQTWWKAFNDPVLDSLIARAADGNLDLKGAFARIREARARVGVASGEQYPDLNGGGQTDRSRTSDGLRSPGQSSTGNFYSVGLDSSWEIDFWGRISRSVESAQAGLQASVEDYRDVLVLLYAEIARNYVEVRKLQARLKYAQANAKAQRQTLRVTKDRFRAEIAPALDVHQAELNLASTESLIPSLKIALVQSINRLGVLLGEYPSALHEELGKIVAIPKPPKQVLVGLPANLMRQRPDIRSAERQLASQTARIGVTTAELYPAFSLSGTFGLQSTSSSDLFESGGRYWSFGPQFRWNLFSGGRIRNQIRVEEALTEQALVAYEQAVLNAVEDVENSMVAYVQEEERRKSLARSVTAARKSVKLVSQLYKIGLTDFQNLLDMERSLFQQQDSLAESEGNVTQNLIALYKSLGGGWGEQGLADAEAAKTEPTLGEKAKTYWNKGLDTLKVE</sequence>
<dbReference type="Pfam" id="PF02321">
    <property type="entry name" value="OEP"/>
    <property type="match status" value="2"/>
</dbReference>
<dbReference type="SUPFAM" id="SSF56954">
    <property type="entry name" value="Outer membrane efflux proteins (OEP)"/>
    <property type="match status" value="1"/>
</dbReference>
<reference evidence="5" key="2">
    <citation type="submission" date="2019-01" db="EMBL/GenBank/DDBJ databases">
        <title>Genome sequence of Desulfonema ishimotonii strain Tokyo 01.</title>
        <authorList>
            <person name="Fukui M."/>
        </authorList>
    </citation>
    <scope>NUCLEOTIDE SEQUENCE [LARGE SCALE GENOMIC DNA]</scope>
    <source>
        <strain evidence="5">Tokyo 01</strain>
    </source>
</reference>
<comment type="similarity">
    <text evidence="1 2">Belongs to the outer membrane factor (OMF) (TC 1.B.17) family.</text>
</comment>
<evidence type="ECO:0000256" key="1">
    <source>
        <dbReference type="ARBA" id="ARBA00007613"/>
    </source>
</evidence>
<dbReference type="PANTHER" id="PTHR30203:SF31">
    <property type="entry name" value="RND EFFLUX SYSTEM, OUTER MEMBRANE LIPOPROTEIN, NODT"/>
    <property type="match status" value="1"/>
</dbReference>
<comment type="caution">
    <text evidence="4">The sequence shown here is derived from an EMBL/GenBank/DDBJ whole genome shotgun (WGS) entry which is preliminary data.</text>
</comment>
<dbReference type="Gene3D" id="2.20.200.10">
    <property type="entry name" value="Outer membrane efflux proteins (OEP)"/>
    <property type="match status" value="1"/>
</dbReference>
<comment type="subcellular location">
    <subcellularLocation>
        <location evidence="2">Cell membrane</location>
        <topology evidence="2">Lipid-anchor</topology>
    </subcellularLocation>
</comment>
<dbReference type="PANTHER" id="PTHR30203">
    <property type="entry name" value="OUTER MEMBRANE CATION EFFLUX PROTEIN"/>
    <property type="match status" value="1"/>
</dbReference>
<keyword evidence="5" id="KW-1185">Reference proteome</keyword>
<keyword evidence="2" id="KW-0812">Transmembrane</keyword>
<keyword evidence="2" id="KW-1134">Transmembrane beta strand</keyword>
<reference evidence="5" key="1">
    <citation type="submission" date="2017-11" db="EMBL/GenBank/DDBJ databases">
        <authorList>
            <person name="Watanabe M."/>
            <person name="Kojima H."/>
        </authorList>
    </citation>
    <scope>NUCLEOTIDE SEQUENCE [LARGE SCALE GENOMIC DNA]</scope>
    <source>
        <strain evidence="5">Tokyo 01</strain>
    </source>
</reference>
<evidence type="ECO:0000313" key="4">
    <source>
        <dbReference type="EMBL" id="GBC63638.1"/>
    </source>
</evidence>
<protein>
    <submittedName>
        <fullName evidence="4">RND transporter</fullName>
    </submittedName>
</protein>
<name>A0A401G318_9BACT</name>
<dbReference type="GO" id="GO:0005886">
    <property type="term" value="C:plasma membrane"/>
    <property type="evidence" value="ECO:0007669"/>
    <property type="project" value="UniProtKB-SubCell"/>
</dbReference>
<dbReference type="InterPro" id="IPR003423">
    <property type="entry name" value="OMP_efflux"/>
</dbReference>
<dbReference type="GO" id="GO:0015562">
    <property type="term" value="F:efflux transmembrane transporter activity"/>
    <property type="evidence" value="ECO:0007669"/>
    <property type="project" value="InterPro"/>
</dbReference>
<keyword evidence="2" id="KW-0564">Palmitate</keyword>
<feature type="compositionally biased region" description="Polar residues" evidence="3">
    <location>
        <begin position="135"/>
        <end position="144"/>
    </location>
</feature>